<dbReference type="AlphaFoldDB" id="A0A1Q9BVT4"/>
<dbReference type="Proteomes" id="UP000186817">
    <property type="component" value="Unassembled WGS sequence"/>
</dbReference>
<proteinExistence type="predicted"/>
<evidence type="ECO:0000313" key="1">
    <source>
        <dbReference type="EMBL" id="OLP74700.1"/>
    </source>
</evidence>
<dbReference type="EMBL" id="LSRX01003329">
    <property type="protein sequence ID" value="OLP74700.1"/>
    <property type="molecule type" value="Genomic_DNA"/>
</dbReference>
<sequence>MGPQCHFKEWLGLSAAVSDALEDAYQCWAQEDAGGAIAPTRKESGDDILQYMAGFSQSTKQPAAHHQAVQQKICRISLDGDPLPGNATSLPNLVKPSKCSNS</sequence>
<evidence type="ECO:0000313" key="2">
    <source>
        <dbReference type="Proteomes" id="UP000186817"/>
    </source>
</evidence>
<reference evidence="1 2" key="1">
    <citation type="submission" date="2016-02" db="EMBL/GenBank/DDBJ databases">
        <title>Genome analysis of coral dinoflagellate symbionts highlights evolutionary adaptations to a symbiotic lifestyle.</title>
        <authorList>
            <person name="Aranda M."/>
            <person name="Li Y."/>
            <person name="Liew Y.J."/>
            <person name="Baumgarten S."/>
            <person name="Simakov O."/>
            <person name="Wilson M."/>
            <person name="Piel J."/>
            <person name="Ashoor H."/>
            <person name="Bougouffa S."/>
            <person name="Bajic V.B."/>
            <person name="Ryu T."/>
            <person name="Ravasi T."/>
            <person name="Bayer T."/>
            <person name="Micklem G."/>
            <person name="Kim H."/>
            <person name="Bhak J."/>
            <person name="Lajeunesse T.C."/>
            <person name="Voolstra C.R."/>
        </authorList>
    </citation>
    <scope>NUCLEOTIDE SEQUENCE [LARGE SCALE GENOMIC DNA]</scope>
    <source>
        <strain evidence="1 2">CCMP2467</strain>
    </source>
</reference>
<name>A0A1Q9BVT4_SYMMI</name>
<comment type="caution">
    <text evidence="1">The sequence shown here is derived from an EMBL/GenBank/DDBJ whole genome shotgun (WGS) entry which is preliminary data.</text>
</comment>
<accession>A0A1Q9BVT4</accession>
<keyword evidence="2" id="KW-1185">Reference proteome</keyword>
<protein>
    <submittedName>
        <fullName evidence="1">Uncharacterized protein</fullName>
    </submittedName>
</protein>
<gene>
    <name evidence="1" type="ORF">AK812_SmicGene45688</name>
</gene>
<organism evidence="1 2">
    <name type="scientific">Symbiodinium microadriaticum</name>
    <name type="common">Dinoflagellate</name>
    <name type="synonym">Zooxanthella microadriatica</name>
    <dbReference type="NCBI Taxonomy" id="2951"/>
    <lineage>
        <taxon>Eukaryota</taxon>
        <taxon>Sar</taxon>
        <taxon>Alveolata</taxon>
        <taxon>Dinophyceae</taxon>
        <taxon>Suessiales</taxon>
        <taxon>Symbiodiniaceae</taxon>
        <taxon>Symbiodinium</taxon>
    </lineage>
</organism>